<sequence length="59" mass="6866">MIINTELLEEKIELIDQLLENIKTGTSVKETDLNTGEIKYLNIMEIIEVIQNELTNLYK</sequence>
<organism evidence="1 2">
    <name type="scientific">Gallibacterium melopsittaci</name>
    <dbReference type="NCBI Taxonomy" id="516063"/>
    <lineage>
        <taxon>Bacteria</taxon>
        <taxon>Pseudomonadati</taxon>
        <taxon>Pseudomonadota</taxon>
        <taxon>Gammaproteobacteria</taxon>
        <taxon>Pasteurellales</taxon>
        <taxon>Pasteurellaceae</taxon>
        <taxon>Gallibacterium</taxon>
    </lineage>
</organism>
<dbReference type="EMBL" id="JBHLWA010000049">
    <property type="protein sequence ID" value="MFC0323992.1"/>
    <property type="molecule type" value="Genomic_DNA"/>
</dbReference>
<protein>
    <submittedName>
        <fullName evidence="1">Uncharacterized protein</fullName>
    </submittedName>
</protein>
<evidence type="ECO:0000313" key="2">
    <source>
        <dbReference type="Proteomes" id="UP001589769"/>
    </source>
</evidence>
<keyword evidence="2" id="KW-1185">Reference proteome</keyword>
<comment type="caution">
    <text evidence="1">The sequence shown here is derived from an EMBL/GenBank/DDBJ whole genome shotgun (WGS) entry which is preliminary data.</text>
</comment>
<reference evidence="1 2" key="1">
    <citation type="submission" date="2024-09" db="EMBL/GenBank/DDBJ databases">
        <authorList>
            <person name="Sun Q."/>
            <person name="Mori K."/>
        </authorList>
    </citation>
    <scope>NUCLEOTIDE SEQUENCE [LARGE SCALE GENOMIC DNA]</scope>
    <source>
        <strain evidence="1 2">CCM 7538</strain>
    </source>
</reference>
<proteinExistence type="predicted"/>
<accession>A0ABV6HZD7</accession>
<dbReference type="RefSeq" id="WP_382376042.1">
    <property type="nucleotide sequence ID" value="NZ_JBHLWA010000049.1"/>
</dbReference>
<gene>
    <name evidence="1" type="ORF">ACFFHT_10590</name>
</gene>
<evidence type="ECO:0000313" key="1">
    <source>
        <dbReference type="EMBL" id="MFC0323992.1"/>
    </source>
</evidence>
<dbReference type="Proteomes" id="UP001589769">
    <property type="component" value="Unassembled WGS sequence"/>
</dbReference>
<name>A0ABV6HZD7_9PAST</name>